<accession>A0AAV8ZAL9</accession>
<dbReference type="Proteomes" id="UP001162162">
    <property type="component" value="Unassembled WGS sequence"/>
</dbReference>
<proteinExistence type="predicted"/>
<protein>
    <submittedName>
        <fullName evidence="1">Uncharacterized protein</fullName>
    </submittedName>
</protein>
<keyword evidence="2" id="KW-1185">Reference proteome</keyword>
<dbReference type="EMBL" id="JAPWTK010000008">
    <property type="protein sequence ID" value="KAJ8960522.1"/>
    <property type="molecule type" value="Genomic_DNA"/>
</dbReference>
<organism evidence="1 2">
    <name type="scientific">Aromia moschata</name>
    <dbReference type="NCBI Taxonomy" id="1265417"/>
    <lineage>
        <taxon>Eukaryota</taxon>
        <taxon>Metazoa</taxon>
        <taxon>Ecdysozoa</taxon>
        <taxon>Arthropoda</taxon>
        <taxon>Hexapoda</taxon>
        <taxon>Insecta</taxon>
        <taxon>Pterygota</taxon>
        <taxon>Neoptera</taxon>
        <taxon>Endopterygota</taxon>
        <taxon>Coleoptera</taxon>
        <taxon>Polyphaga</taxon>
        <taxon>Cucujiformia</taxon>
        <taxon>Chrysomeloidea</taxon>
        <taxon>Cerambycidae</taxon>
        <taxon>Cerambycinae</taxon>
        <taxon>Callichromatini</taxon>
        <taxon>Aromia</taxon>
    </lineage>
</organism>
<comment type="caution">
    <text evidence="1">The sequence shown here is derived from an EMBL/GenBank/DDBJ whole genome shotgun (WGS) entry which is preliminary data.</text>
</comment>
<evidence type="ECO:0000313" key="2">
    <source>
        <dbReference type="Proteomes" id="UP001162162"/>
    </source>
</evidence>
<evidence type="ECO:0000313" key="1">
    <source>
        <dbReference type="EMBL" id="KAJ8960522.1"/>
    </source>
</evidence>
<sequence>MADYFSEMGWTPLGEGETLITSRLFRDYNMFEDLNALNGEKLPPPASKSVVEALPSESISKEGTQCPVCLKNHAKGENR</sequence>
<reference evidence="1" key="1">
    <citation type="journal article" date="2023" name="Insect Mol. Biol.">
        <title>Genome sequencing provides insights into the evolution of gene families encoding plant cell wall-degrading enzymes in longhorned beetles.</title>
        <authorList>
            <person name="Shin N.R."/>
            <person name="Okamura Y."/>
            <person name="Kirsch R."/>
            <person name="Pauchet Y."/>
        </authorList>
    </citation>
    <scope>NUCLEOTIDE SEQUENCE</scope>
    <source>
        <strain evidence="1">AMC_N1</strain>
    </source>
</reference>
<gene>
    <name evidence="1" type="ORF">NQ318_013808</name>
</gene>
<name>A0AAV8ZAL9_9CUCU</name>
<dbReference type="AlphaFoldDB" id="A0AAV8ZAL9"/>